<accession>A0A8B0STP8</accession>
<keyword evidence="1" id="KW-0614">Plasmid</keyword>
<geneLocation type="plasmid" evidence="1">
    <name>p17-15-vir-like</name>
</geneLocation>
<proteinExistence type="predicted"/>
<evidence type="ECO:0000313" key="1">
    <source>
        <dbReference type="EMBL" id="QTX14725.1"/>
    </source>
</evidence>
<reference evidence="1" key="1">
    <citation type="submission" date="2020-01" db="EMBL/GenBank/DDBJ databases">
        <authorList>
            <person name="Qin S."/>
        </authorList>
    </citation>
    <scope>NUCLEOTIDE SEQUENCE</scope>
    <source>
        <strain evidence="1">CVir17-16-YZ6g</strain>
        <plasmid evidence="1">p17-15-vir-like</plasmid>
    </source>
</reference>
<protein>
    <submittedName>
        <fullName evidence="1">Uncharacterized protein</fullName>
    </submittedName>
</protein>
<organism evidence="1">
    <name type="scientific">Klebsiella pneumoniae</name>
    <dbReference type="NCBI Taxonomy" id="573"/>
    <lineage>
        <taxon>Bacteria</taxon>
        <taxon>Pseudomonadati</taxon>
        <taxon>Pseudomonadota</taxon>
        <taxon>Gammaproteobacteria</taxon>
        <taxon>Enterobacterales</taxon>
        <taxon>Enterobacteriaceae</taxon>
        <taxon>Klebsiella/Raoultella group</taxon>
        <taxon>Klebsiella</taxon>
        <taxon>Klebsiella pneumoniae complex</taxon>
    </lineage>
</organism>
<sequence>MFLLVFFLSLLILTGSRLFIFQNQQYYQYLKLYCYFSAARCVSAVETEALSVV</sequence>
<dbReference type="EMBL" id="MN956836">
    <property type="protein sequence ID" value="QTX14725.1"/>
    <property type="molecule type" value="Genomic_DNA"/>
</dbReference>
<name>A0A8B0STP8_KLEPN</name>
<dbReference type="AlphaFoldDB" id="A0A8B0STP8"/>